<protein>
    <submittedName>
        <fullName evidence="1">Uncharacterized protein</fullName>
    </submittedName>
</protein>
<dbReference type="EMBL" id="JH000061">
    <property type="protein sequence ID" value="EGV95844.1"/>
    <property type="molecule type" value="Genomic_DNA"/>
</dbReference>
<sequence>MTSNLSQPLSKLLSAISLCNRDNKNCVHICDTLEFREQKMRLSESLEHWQGLIAKY</sequence>
<name>G3GXQ5_CRIGR</name>
<evidence type="ECO:0000313" key="1">
    <source>
        <dbReference type="EMBL" id="EGV95844.1"/>
    </source>
</evidence>
<accession>G3GXQ5</accession>
<proteinExistence type="predicted"/>
<dbReference type="AlphaFoldDB" id="G3GXQ5"/>
<evidence type="ECO:0000313" key="2">
    <source>
        <dbReference type="Proteomes" id="UP000001075"/>
    </source>
</evidence>
<gene>
    <name evidence="1" type="ORF">I79_002547</name>
</gene>
<organism evidence="1 2">
    <name type="scientific">Cricetulus griseus</name>
    <name type="common">Chinese hamster</name>
    <name type="synonym">Cricetulus barabensis griseus</name>
    <dbReference type="NCBI Taxonomy" id="10029"/>
    <lineage>
        <taxon>Eukaryota</taxon>
        <taxon>Metazoa</taxon>
        <taxon>Chordata</taxon>
        <taxon>Craniata</taxon>
        <taxon>Vertebrata</taxon>
        <taxon>Euteleostomi</taxon>
        <taxon>Mammalia</taxon>
        <taxon>Eutheria</taxon>
        <taxon>Euarchontoglires</taxon>
        <taxon>Glires</taxon>
        <taxon>Rodentia</taxon>
        <taxon>Myomorpha</taxon>
        <taxon>Muroidea</taxon>
        <taxon>Cricetidae</taxon>
        <taxon>Cricetinae</taxon>
        <taxon>Cricetulus</taxon>
    </lineage>
</organism>
<reference evidence="2" key="1">
    <citation type="journal article" date="2011" name="Nat. Biotechnol.">
        <title>The genomic sequence of the Chinese hamster ovary (CHO)-K1 cell line.</title>
        <authorList>
            <person name="Xu X."/>
            <person name="Nagarajan H."/>
            <person name="Lewis N.E."/>
            <person name="Pan S."/>
            <person name="Cai Z."/>
            <person name="Liu X."/>
            <person name="Chen W."/>
            <person name="Xie M."/>
            <person name="Wang W."/>
            <person name="Hammond S."/>
            <person name="Andersen M.R."/>
            <person name="Neff N."/>
            <person name="Passarelli B."/>
            <person name="Koh W."/>
            <person name="Fan H.C."/>
            <person name="Wang J."/>
            <person name="Gui Y."/>
            <person name="Lee K.H."/>
            <person name="Betenbaugh M.J."/>
            <person name="Quake S.R."/>
            <person name="Famili I."/>
            <person name="Palsson B.O."/>
            <person name="Wang J."/>
        </authorList>
    </citation>
    <scope>NUCLEOTIDE SEQUENCE [LARGE SCALE GENOMIC DNA]</scope>
    <source>
        <strain evidence="2">CHO K1 cell line</strain>
    </source>
</reference>
<dbReference type="InParanoid" id="G3GXQ5"/>
<dbReference type="Proteomes" id="UP000001075">
    <property type="component" value="Unassembled WGS sequence"/>
</dbReference>